<dbReference type="AlphaFoldDB" id="A0A3P7FWZ4"/>
<protein>
    <submittedName>
        <fullName evidence="1">Uncharacterized protein</fullName>
    </submittedName>
</protein>
<reference evidence="1 2" key="1">
    <citation type="submission" date="2018-11" db="EMBL/GenBank/DDBJ databases">
        <authorList>
            <consortium name="Pathogen Informatics"/>
        </authorList>
    </citation>
    <scope>NUCLEOTIDE SEQUENCE [LARGE SCALE GENOMIC DNA]</scope>
</reference>
<organism evidence="1 2">
    <name type="scientific">Wuchereria bancrofti</name>
    <dbReference type="NCBI Taxonomy" id="6293"/>
    <lineage>
        <taxon>Eukaryota</taxon>
        <taxon>Metazoa</taxon>
        <taxon>Ecdysozoa</taxon>
        <taxon>Nematoda</taxon>
        <taxon>Chromadorea</taxon>
        <taxon>Rhabditida</taxon>
        <taxon>Spirurina</taxon>
        <taxon>Spiruromorpha</taxon>
        <taxon>Filarioidea</taxon>
        <taxon>Onchocercidae</taxon>
        <taxon>Wuchereria</taxon>
    </lineage>
</organism>
<dbReference type="PANTHER" id="PTHR10974">
    <property type="entry name" value="FI08016P-RELATED"/>
    <property type="match status" value="1"/>
</dbReference>
<dbReference type="Proteomes" id="UP000270924">
    <property type="component" value="Unassembled WGS sequence"/>
</dbReference>
<sequence length="266" mass="31057">MNLDPWNPEILPYLHPDRDPLKGCNVTRVMHTELKNGSIRMLDNTTSKCEYRCLYKDGEANFKSGKWTEMEKNAIYYESCDFVETHCTDGNTTTFRYIHAQVIRPTQKVFQKEDNLHPGVFIFILDSTSLSSGIRTMVKTNQVTSRIYSDFYLLYSCKSYDFEALRQLYDATTFYYHNKIDRNSRPNAYAIFSGTRTIDLDANRFPGRNNSEHPEFCKHGIKMNETVTYDFTNQTYASIMAEDWPSMFTYPNCHGFPKAPTDHYGR</sequence>
<dbReference type="GO" id="GO:0005615">
    <property type="term" value="C:extracellular space"/>
    <property type="evidence" value="ECO:0007669"/>
    <property type="project" value="TreeGrafter"/>
</dbReference>
<evidence type="ECO:0000313" key="1">
    <source>
        <dbReference type="EMBL" id="VDM14902.1"/>
    </source>
</evidence>
<dbReference type="PANTHER" id="PTHR10974:SF75">
    <property type="entry name" value="SULFATASE DOMAIN-CONTAINING PROTEIN"/>
    <property type="match status" value="1"/>
</dbReference>
<proteinExistence type="predicted"/>
<dbReference type="EMBL" id="UYWW01006743">
    <property type="protein sequence ID" value="VDM14902.1"/>
    <property type="molecule type" value="Genomic_DNA"/>
</dbReference>
<gene>
    <name evidence="1" type="ORF">WBA_LOCUS8288</name>
</gene>
<keyword evidence="2" id="KW-1185">Reference proteome</keyword>
<dbReference type="OMA" id="TEYCHIP"/>
<dbReference type="OrthoDB" id="5862419at2759"/>
<dbReference type="InterPro" id="IPR004245">
    <property type="entry name" value="DUF229"/>
</dbReference>
<accession>A0A3P7FWZ4</accession>
<dbReference type="InParanoid" id="A0A3P7FWZ4"/>
<name>A0A3P7FWZ4_WUCBA</name>
<dbReference type="Pfam" id="PF02995">
    <property type="entry name" value="DUF229"/>
    <property type="match status" value="2"/>
</dbReference>
<evidence type="ECO:0000313" key="2">
    <source>
        <dbReference type="Proteomes" id="UP000270924"/>
    </source>
</evidence>